<dbReference type="AlphaFoldDB" id="A0A518K0Z6"/>
<dbReference type="KEGG" id="rcf:Poly24_51610"/>
<protein>
    <submittedName>
        <fullName evidence="1">Putative S-adenosylmethionine-dependent methyltransferase/MSMEI_2290</fullName>
        <ecNumber evidence="1">2.1.1.-</ecNumber>
    </submittedName>
</protein>
<dbReference type="GO" id="GO:0008168">
    <property type="term" value="F:methyltransferase activity"/>
    <property type="evidence" value="ECO:0007669"/>
    <property type="project" value="UniProtKB-KW"/>
</dbReference>
<dbReference type="GO" id="GO:0032259">
    <property type="term" value="P:methylation"/>
    <property type="evidence" value="ECO:0007669"/>
    <property type="project" value="UniProtKB-KW"/>
</dbReference>
<gene>
    <name evidence="1" type="ORF">Poly24_51610</name>
</gene>
<evidence type="ECO:0000313" key="1">
    <source>
        <dbReference type="EMBL" id="QDV71425.1"/>
    </source>
</evidence>
<dbReference type="SUPFAM" id="SSF53335">
    <property type="entry name" value="S-adenosyl-L-methionine-dependent methyltransferases"/>
    <property type="match status" value="1"/>
</dbReference>
<name>A0A518K0Z6_9BACT</name>
<dbReference type="OrthoDB" id="2592041at2"/>
<proteinExistence type="predicted"/>
<dbReference type="EMBL" id="CP036348">
    <property type="protein sequence ID" value="QDV71425.1"/>
    <property type="molecule type" value="Genomic_DNA"/>
</dbReference>
<reference evidence="1 2" key="1">
    <citation type="submission" date="2019-02" db="EMBL/GenBank/DDBJ databases">
        <title>Deep-cultivation of Planctomycetes and their phenomic and genomic characterization uncovers novel biology.</title>
        <authorList>
            <person name="Wiegand S."/>
            <person name="Jogler M."/>
            <person name="Boedeker C."/>
            <person name="Pinto D."/>
            <person name="Vollmers J."/>
            <person name="Rivas-Marin E."/>
            <person name="Kohn T."/>
            <person name="Peeters S.H."/>
            <person name="Heuer A."/>
            <person name="Rast P."/>
            <person name="Oberbeckmann S."/>
            <person name="Bunk B."/>
            <person name="Jeske O."/>
            <person name="Meyerdierks A."/>
            <person name="Storesund J.E."/>
            <person name="Kallscheuer N."/>
            <person name="Luecker S."/>
            <person name="Lage O.M."/>
            <person name="Pohl T."/>
            <person name="Merkel B.J."/>
            <person name="Hornburger P."/>
            <person name="Mueller R.-W."/>
            <person name="Bruemmer F."/>
            <person name="Labrenz M."/>
            <person name="Spormann A.M."/>
            <person name="Op den Camp H."/>
            <person name="Overmann J."/>
            <person name="Amann R."/>
            <person name="Jetten M.S.M."/>
            <person name="Mascher T."/>
            <person name="Medema M.H."/>
            <person name="Devos D.P."/>
            <person name="Kaster A.-K."/>
            <person name="Ovreas L."/>
            <person name="Rohde M."/>
            <person name="Galperin M.Y."/>
            <person name="Jogler C."/>
        </authorList>
    </citation>
    <scope>NUCLEOTIDE SEQUENCE [LARGE SCALE GENOMIC DNA]</scope>
    <source>
        <strain evidence="1 2">Poly24</strain>
    </source>
</reference>
<sequence>MTARDVTDYCLPKDYQTRPCPQMKAKGMRLENYWTPKRIRLSSRYQFDVYRLARELADRQSARVIYDVGCGPATKLMRFFGDQYTVIGFDRPEAVAFCRKTYRRGTFLEADLEHVFSRNTLDIPPADIVICADVIEHLQRPDQLVTALAALAGESGTIIISTPERDKLRGPLNRMPTNPEHVREWNGAEFMKFLSGCGLEVVEHRLQPQLRPGASLSAWRWVVGQWIGGRTHQTNQVVVCLAPQSASPHDIERTQQ</sequence>
<dbReference type="EC" id="2.1.1.-" evidence="1"/>
<dbReference type="Proteomes" id="UP000315082">
    <property type="component" value="Chromosome"/>
</dbReference>
<keyword evidence="1" id="KW-0808">Transferase</keyword>
<organism evidence="1 2">
    <name type="scientific">Rosistilla carotiformis</name>
    <dbReference type="NCBI Taxonomy" id="2528017"/>
    <lineage>
        <taxon>Bacteria</taxon>
        <taxon>Pseudomonadati</taxon>
        <taxon>Planctomycetota</taxon>
        <taxon>Planctomycetia</taxon>
        <taxon>Pirellulales</taxon>
        <taxon>Pirellulaceae</taxon>
        <taxon>Rosistilla</taxon>
    </lineage>
</organism>
<dbReference type="Pfam" id="PF13489">
    <property type="entry name" value="Methyltransf_23"/>
    <property type="match status" value="1"/>
</dbReference>
<keyword evidence="2" id="KW-1185">Reference proteome</keyword>
<keyword evidence="1" id="KW-0489">Methyltransferase</keyword>
<accession>A0A518K0Z6</accession>
<evidence type="ECO:0000313" key="2">
    <source>
        <dbReference type="Proteomes" id="UP000315082"/>
    </source>
</evidence>
<dbReference type="InterPro" id="IPR029063">
    <property type="entry name" value="SAM-dependent_MTases_sf"/>
</dbReference>
<dbReference type="Gene3D" id="3.40.50.150">
    <property type="entry name" value="Vaccinia Virus protein VP39"/>
    <property type="match status" value="1"/>
</dbReference>
<dbReference type="CDD" id="cd02440">
    <property type="entry name" value="AdoMet_MTases"/>
    <property type="match status" value="1"/>
</dbReference>